<dbReference type="PANTHER" id="PTHR47926">
    <property type="entry name" value="PENTATRICOPEPTIDE REPEAT-CONTAINING PROTEIN"/>
    <property type="match status" value="1"/>
</dbReference>
<feature type="repeat" description="PPR" evidence="4">
    <location>
        <begin position="224"/>
        <end position="258"/>
    </location>
</feature>
<reference evidence="5 6" key="1">
    <citation type="submission" date="2020-08" db="EMBL/GenBank/DDBJ databases">
        <title>Plant Genome Project.</title>
        <authorList>
            <person name="Zhang R.-G."/>
        </authorList>
    </citation>
    <scope>NUCLEOTIDE SEQUENCE [LARGE SCALE GENOMIC DNA]</scope>
    <source>
        <tissue evidence="5">Rhizome</tissue>
    </source>
</reference>
<organism evidence="5 6">
    <name type="scientific">Zingiber officinale</name>
    <name type="common">Ginger</name>
    <name type="synonym">Amomum zingiber</name>
    <dbReference type="NCBI Taxonomy" id="94328"/>
    <lineage>
        <taxon>Eukaryota</taxon>
        <taxon>Viridiplantae</taxon>
        <taxon>Streptophyta</taxon>
        <taxon>Embryophyta</taxon>
        <taxon>Tracheophyta</taxon>
        <taxon>Spermatophyta</taxon>
        <taxon>Magnoliopsida</taxon>
        <taxon>Liliopsida</taxon>
        <taxon>Zingiberales</taxon>
        <taxon>Zingiberaceae</taxon>
        <taxon>Zingiber</taxon>
    </lineage>
</organism>
<dbReference type="GO" id="GO:0003723">
    <property type="term" value="F:RNA binding"/>
    <property type="evidence" value="ECO:0007669"/>
    <property type="project" value="InterPro"/>
</dbReference>
<dbReference type="InterPro" id="IPR046960">
    <property type="entry name" value="PPR_At4g14850-like_plant"/>
</dbReference>
<keyword evidence="3" id="KW-0378">Hydrolase</keyword>
<comment type="caution">
    <text evidence="5">The sequence shown here is derived from an EMBL/GenBank/DDBJ whole genome shotgun (WGS) entry which is preliminary data.</text>
</comment>
<dbReference type="PROSITE" id="PS51375">
    <property type="entry name" value="PPR"/>
    <property type="match status" value="4"/>
</dbReference>
<evidence type="ECO:0000256" key="4">
    <source>
        <dbReference type="PROSITE-ProRule" id="PRU00708"/>
    </source>
</evidence>
<dbReference type="Pfam" id="PF13041">
    <property type="entry name" value="PPR_2"/>
    <property type="match status" value="2"/>
</dbReference>
<evidence type="ECO:0000256" key="3">
    <source>
        <dbReference type="ARBA" id="ARBA00022801"/>
    </source>
</evidence>
<proteinExistence type="inferred from homology"/>
<dbReference type="Pfam" id="PF01150">
    <property type="entry name" value="GDA1_CD39"/>
    <property type="match status" value="1"/>
</dbReference>
<dbReference type="EMBL" id="JACMSC010000002">
    <property type="protein sequence ID" value="KAG6532122.1"/>
    <property type="molecule type" value="Genomic_DNA"/>
</dbReference>
<evidence type="ECO:0000256" key="2">
    <source>
        <dbReference type="ARBA" id="ARBA00022737"/>
    </source>
</evidence>
<name>A0A8J5LV84_ZINOF</name>
<dbReference type="FunFam" id="1.25.40.10:FF:000158">
    <property type="entry name" value="pentatricopeptide repeat-containing protein At2g33680"/>
    <property type="match status" value="1"/>
</dbReference>
<feature type="repeat" description="PPR" evidence="4">
    <location>
        <begin position="496"/>
        <end position="530"/>
    </location>
</feature>
<dbReference type="GO" id="GO:0009451">
    <property type="term" value="P:RNA modification"/>
    <property type="evidence" value="ECO:0007669"/>
    <property type="project" value="InterPro"/>
</dbReference>
<dbReference type="FunFam" id="1.25.40.10:FF:000694">
    <property type="entry name" value="Pentatricopeptide repeat-containing protein At3g50420"/>
    <property type="match status" value="1"/>
</dbReference>
<dbReference type="InterPro" id="IPR011990">
    <property type="entry name" value="TPR-like_helical_dom_sf"/>
</dbReference>
<dbReference type="InterPro" id="IPR046848">
    <property type="entry name" value="E_motif"/>
</dbReference>
<dbReference type="GO" id="GO:0016787">
    <property type="term" value="F:hydrolase activity"/>
    <property type="evidence" value="ECO:0007669"/>
    <property type="project" value="UniProtKB-KW"/>
</dbReference>
<evidence type="ECO:0000313" key="5">
    <source>
        <dbReference type="EMBL" id="KAG6532122.1"/>
    </source>
</evidence>
<dbReference type="NCBIfam" id="TIGR00756">
    <property type="entry name" value="PPR"/>
    <property type="match status" value="2"/>
</dbReference>
<dbReference type="Gene3D" id="3.30.420.40">
    <property type="match status" value="1"/>
</dbReference>
<evidence type="ECO:0000313" key="6">
    <source>
        <dbReference type="Proteomes" id="UP000734854"/>
    </source>
</evidence>
<accession>A0A8J5LV84</accession>
<dbReference type="Pfam" id="PF01535">
    <property type="entry name" value="PPR"/>
    <property type="match status" value="4"/>
</dbReference>
<gene>
    <name evidence="5" type="ORF">ZIOFF_005960</name>
</gene>
<dbReference type="PANTHER" id="PTHR47926:SF356">
    <property type="entry name" value="(WILD MALAYSIAN BANANA) HYPOTHETICAL PROTEIN"/>
    <property type="match status" value="1"/>
</dbReference>
<keyword evidence="2" id="KW-0677">Repeat</keyword>
<evidence type="ECO:0008006" key="7">
    <source>
        <dbReference type="Google" id="ProtNLM"/>
    </source>
</evidence>
<keyword evidence="6" id="KW-1185">Reference proteome</keyword>
<dbReference type="Pfam" id="PF20431">
    <property type="entry name" value="E_motif"/>
    <property type="match status" value="1"/>
</dbReference>
<dbReference type="InterPro" id="IPR002885">
    <property type="entry name" value="PPR_rpt"/>
</dbReference>
<comment type="similarity">
    <text evidence="1">Belongs to the GDA1/CD39 NTPase family.</text>
</comment>
<dbReference type="AlphaFoldDB" id="A0A8J5LV84"/>
<dbReference type="Proteomes" id="UP000734854">
    <property type="component" value="Unassembled WGS sequence"/>
</dbReference>
<dbReference type="GO" id="GO:0099402">
    <property type="term" value="P:plant organ development"/>
    <property type="evidence" value="ECO:0007669"/>
    <property type="project" value="UniProtKB-ARBA"/>
</dbReference>
<feature type="repeat" description="PPR" evidence="4">
    <location>
        <begin position="290"/>
        <end position="320"/>
    </location>
</feature>
<dbReference type="Gene3D" id="1.25.40.10">
    <property type="entry name" value="Tetratricopeptide repeat domain"/>
    <property type="match status" value="5"/>
</dbReference>
<feature type="repeat" description="PPR" evidence="4">
    <location>
        <begin position="189"/>
        <end position="223"/>
    </location>
</feature>
<protein>
    <recommendedName>
        <fullName evidence="7">Pentatricopeptide repeat-containing protein</fullName>
    </recommendedName>
</protein>
<dbReference type="InterPro" id="IPR000407">
    <property type="entry name" value="GDA1_CD39_NTPase"/>
</dbReference>
<sequence>MASTPFYHYNCEAPLAAVAASLLHRCASSGSTATLRKTRQLHALILIALPCDSPPFLFNNILSLYGKCCALGHARKVFDAISPRNLVSYNAMIAAYTHSKCLAGAQSALRLFRELCLVGLGPSASTLSSLVRASASFQEPLLGRGLHSKVVRYGFPNNVRVQTALLGMYSDNGSHEAVENIFWEMSEKDVVSWNSLVLSNVKNGSVEQGFQHFCQMIRTGLMPNNSTFSIILNACGRLEDGKRGRIVHAQMLKSDIKPDILLQNALVNMYACCGDMPSSALVFDNMEKPNLVSWNSLISGYSDSREGEKAMKVFIELKDVPSYRGSYPDDYSFAAVIYATATLPSVCYGRPLHAQTIKSGLNLSIFVANTLINMYFTNGDSDSAQRLFGFILIKDAILWSEMIVGHSKLGEDELVLRYFYLMLNEGHQIDDFSLSNALGSCADLVVLNLGQMIHSLVVKSGYESNICVCRSLIDMYAKNGILQGADSIFCRIQNPDLKCWNSMIGGYGNIGNSEQAFKMFNSMVRKGLQPDHVTYLSLVSACSHSGQVERGTFYWFCMSADAIVPGCKHYACMVNLISRSGLLQEAKQFILGSPFAGSCELWQILLCSCVIFRNLEIGAHAAQQALIIEPEDTMTYILLSNLYASVGKWDVVKGIRKKQTGTWVYVYKQSIDQKKINLPIALRSLLECPQGNTRAQSRHAYQHMETEPGFDKIVHHESGLKAALLPLIQWAEIQIPNHVHKDASVFLYATAGVHRLPSPDSECLLDKAWAVLKNSSLFLQKRQD</sequence>
<evidence type="ECO:0000256" key="1">
    <source>
        <dbReference type="ARBA" id="ARBA00009283"/>
    </source>
</evidence>